<dbReference type="InterPro" id="IPR011989">
    <property type="entry name" value="ARM-like"/>
</dbReference>
<dbReference type="GO" id="GO:0008017">
    <property type="term" value="F:microtubule binding"/>
    <property type="evidence" value="ECO:0007669"/>
    <property type="project" value="InterPro"/>
</dbReference>
<dbReference type="PANTHER" id="PTHR31355:SF7">
    <property type="entry name" value="MICROTUBULE-ASSOCIATED PROTEIN TORTIFOLIA1"/>
    <property type="match status" value="1"/>
</dbReference>
<organism evidence="3 4">
    <name type="scientific">Punica granatum</name>
    <name type="common">Pomegranate</name>
    <dbReference type="NCBI Taxonomy" id="22663"/>
    <lineage>
        <taxon>Eukaryota</taxon>
        <taxon>Viridiplantae</taxon>
        <taxon>Streptophyta</taxon>
        <taxon>Embryophyta</taxon>
        <taxon>Tracheophyta</taxon>
        <taxon>Spermatophyta</taxon>
        <taxon>Magnoliopsida</taxon>
        <taxon>eudicotyledons</taxon>
        <taxon>Gunneridae</taxon>
        <taxon>Pentapetalae</taxon>
        <taxon>rosids</taxon>
        <taxon>malvids</taxon>
        <taxon>Myrtales</taxon>
        <taxon>Lythraceae</taxon>
        <taxon>Punica</taxon>
    </lineage>
</organism>
<dbReference type="Pfam" id="PF24714">
    <property type="entry name" value="TOR1L1_N"/>
    <property type="match status" value="1"/>
</dbReference>
<comment type="caution">
    <text evidence="3">The sequence shown here is derived from an EMBL/GenBank/DDBJ whole genome shotgun (WGS) entry which is preliminary data.</text>
</comment>
<protein>
    <recommendedName>
        <fullName evidence="2">TORTIFOLIA1/SINE1-2 N-terminal domain-containing protein</fullName>
    </recommendedName>
</protein>
<dbReference type="SUPFAM" id="SSF48371">
    <property type="entry name" value="ARM repeat"/>
    <property type="match status" value="1"/>
</dbReference>
<sequence length="210" mass="23439">MSSRGPKPSKPLEPHPHSSYLQPNSRAPNSSSSSSSILSRLAMVERKQKILTSLSKLADRDTYQISVSDLEFTIQTISHDAIPMLLNCLFESSNDPKPTVKKEPIRLLAFMCSNNKDSTFNHLTKIIAQLSRRLKDLDYGVRDACQDAIHALSAQYLKNEGVVGLFVKLLFEAMEDQNKAVQSGVVMCMTKMVECARMVGFSRMALKCVR</sequence>
<evidence type="ECO:0000259" key="2">
    <source>
        <dbReference type="Pfam" id="PF24714"/>
    </source>
</evidence>
<evidence type="ECO:0000313" key="3">
    <source>
        <dbReference type="EMBL" id="PKI56504.1"/>
    </source>
</evidence>
<name>A0A2I0JJQ9_PUNGR</name>
<gene>
    <name evidence="3" type="ORF">CRG98_023142</name>
</gene>
<dbReference type="GO" id="GO:0009826">
    <property type="term" value="P:unidimensional cell growth"/>
    <property type="evidence" value="ECO:0007669"/>
    <property type="project" value="TreeGrafter"/>
</dbReference>
<dbReference type="PANTHER" id="PTHR31355">
    <property type="entry name" value="MICROTUBULE-ASSOCIATED PROTEIN TORTIFOLIA1"/>
    <property type="match status" value="1"/>
</dbReference>
<dbReference type="EMBL" id="PGOL01001597">
    <property type="protein sequence ID" value="PKI56504.1"/>
    <property type="molecule type" value="Genomic_DNA"/>
</dbReference>
<feature type="compositionally biased region" description="Low complexity" evidence="1">
    <location>
        <begin position="23"/>
        <end position="34"/>
    </location>
</feature>
<dbReference type="GO" id="GO:0010031">
    <property type="term" value="P:circumnutation"/>
    <property type="evidence" value="ECO:0007669"/>
    <property type="project" value="TreeGrafter"/>
</dbReference>
<reference evidence="3 4" key="1">
    <citation type="submission" date="2017-11" db="EMBL/GenBank/DDBJ databases">
        <title>De-novo sequencing of pomegranate (Punica granatum L.) genome.</title>
        <authorList>
            <person name="Akparov Z."/>
            <person name="Amiraslanov A."/>
            <person name="Hajiyeva S."/>
            <person name="Abbasov M."/>
            <person name="Kaur K."/>
            <person name="Hamwieh A."/>
            <person name="Solovyev V."/>
            <person name="Salamov A."/>
            <person name="Braich B."/>
            <person name="Kosarev P."/>
            <person name="Mahmoud A."/>
            <person name="Hajiyev E."/>
            <person name="Babayeva S."/>
            <person name="Izzatullayeva V."/>
            <person name="Mammadov A."/>
            <person name="Mammadov A."/>
            <person name="Sharifova S."/>
            <person name="Ojaghi J."/>
            <person name="Eynullazada K."/>
            <person name="Bayramov B."/>
            <person name="Abdulazimova A."/>
            <person name="Shahmuradov I."/>
        </authorList>
    </citation>
    <scope>NUCLEOTIDE SEQUENCE [LARGE SCALE GENOMIC DNA]</scope>
    <source>
        <strain evidence="4">cv. AG2017</strain>
        <tissue evidence="3">Leaf</tissue>
    </source>
</reference>
<dbReference type="Gene3D" id="1.25.10.10">
    <property type="entry name" value="Leucine-rich Repeat Variant"/>
    <property type="match status" value="1"/>
</dbReference>
<dbReference type="InterPro" id="IPR033337">
    <property type="entry name" value="TORTIFOLIA1/SINE1-2"/>
</dbReference>
<dbReference type="InterPro" id="IPR057600">
    <property type="entry name" value="TORTIFOLIA1/SINE1-2_N"/>
</dbReference>
<keyword evidence="4" id="KW-1185">Reference proteome</keyword>
<feature type="domain" description="TORTIFOLIA1/SINE1-2 N-terminal" evidence="2">
    <location>
        <begin position="45"/>
        <end position="202"/>
    </location>
</feature>
<dbReference type="InterPro" id="IPR016024">
    <property type="entry name" value="ARM-type_fold"/>
</dbReference>
<evidence type="ECO:0000313" key="4">
    <source>
        <dbReference type="Proteomes" id="UP000233551"/>
    </source>
</evidence>
<dbReference type="AlphaFoldDB" id="A0A2I0JJQ9"/>
<dbReference type="Proteomes" id="UP000233551">
    <property type="component" value="Unassembled WGS sequence"/>
</dbReference>
<evidence type="ECO:0000256" key="1">
    <source>
        <dbReference type="SAM" id="MobiDB-lite"/>
    </source>
</evidence>
<proteinExistence type="predicted"/>
<dbReference type="GO" id="GO:0010005">
    <property type="term" value="C:cortical microtubule, transverse to long axis"/>
    <property type="evidence" value="ECO:0007669"/>
    <property type="project" value="TreeGrafter"/>
</dbReference>
<feature type="region of interest" description="Disordered" evidence="1">
    <location>
        <begin position="1"/>
        <end position="34"/>
    </location>
</feature>
<accession>A0A2I0JJQ9</accession>